<evidence type="ECO:0000313" key="4">
    <source>
        <dbReference type="Proteomes" id="UP000266634"/>
    </source>
</evidence>
<dbReference type="AlphaFoldDB" id="A0A0D5CN16"/>
<dbReference type="PATRIC" id="fig|33014.5.peg.3245"/>
<evidence type="ECO:0000313" key="2">
    <source>
        <dbReference type="EMBL" id="RIJ44985.1"/>
    </source>
</evidence>
<gene>
    <name evidence="2" type="ORF">DZF93_00810</name>
    <name evidence="1" type="ORF">VO01_15715</name>
</gene>
<evidence type="ECO:0000313" key="1">
    <source>
        <dbReference type="EMBL" id="AJW80689.1"/>
    </source>
</evidence>
<name>A0A0D5CN16_9MICO</name>
<dbReference type="EMBL" id="QWEA01000007">
    <property type="protein sequence ID" value="RIJ44985.1"/>
    <property type="molecule type" value="Genomic_DNA"/>
</dbReference>
<dbReference type="OrthoDB" id="9997533at2"/>
<dbReference type="HOGENOM" id="CLU_2583393_0_0_11"/>
<geneLocation type="plasmid" evidence="1 3">
    <name>pCI2</name>
</geneLocation>
<reference evidence="1 3" key="1">
    <citation type="journal article" date="2015" name="Genome Announc.">
        <title>Complete Genome Sequence of Clavibacter michiganensis subsp. insidiosus R1-1 Using PacBio Single-Molecule Real-Time Technology.</title>
        <authorList>
            <person name="Lu Y."/>
            <person name="Samac D.A."/>
            <person name="Glazebrook J."/>
            <person name="Ishimaru C.A."/>
        </authorList>
    </citation>
    <scope>NUCLEOTIDE SEQUENCE [LARGE SCALE GENOMIC DNA]</scope>
    <source>
        <strain evidence="1 3">R1-1</strain>
        <plasmid evidence="1 3">pCI2</plasmid>
    </source>
</reference>
<proteinExistence type="predicted"/>
<reference evidence="2 4" key="2">
    <citation type="submission" date="2018-08" db="EMBL/GenBank/DDBJ databases">
        <title>Genome Sequence of Clavibacter michiganensis Subspecies type strains, and the Atypical Peach-Colored Strains Isolated from Tomato.</title>
        <authorList>
            <person name="Osdaghi E."/>
            <person name="Portier P."/>
            <person name="Briand M."/>
            <person name="Jacques M.-A."/>
        </authorList>
    </citation>
    <scope>NUCLEOTIDE SEQUENCE [LARGE SCALE GENOMIC DNA]</scope>
    <source>
        <strain evidence="2 4">CFBP 6488</strain>
    </source>
</reference>
<dbReference type="Proteomes" id="UP000266634">
    <property type="component" value="Unassembled WGS sequence"/>
</dbReference>
<dbReference type="EMBL" id="CP011045">
    <property type="protein sequence ID" value="AJW80689.1"/>
    <property type="molecule type" value="Genomic_DNA"/>
</dbReference>
<evidence type="ECO:0000313" key="3">
    <source>
        <dbReference type="Proteomes" id="UP000032604"/>
    </source>
</evidence>
<organism evidence="1 3">
    <name type="scientific">Clavibacter michiganensis subsp. insidiosus</name>
    <dbReference type="NCBI Taxonomy" id="33014"/>
    <lineage>
        <taxon>Bacteria</taxon>
        <taxon>Bacillati</taxon>
        <taxon>Actinomycetota</taxon>
        <taxon>Actinomycetes</taxon>
        <taxon>Micrococcales</taxon>
        <taxon>Microbacteriaceae</taxon>
        <taxon>Clavibacter</taxon>
    </lineage>
</organism>
<protein>
    <submittedName>
        <fullName evidence="1">Uncharacterized protein</fullName>
    </submittedName>
</protein>
<dbReference type="KEGG" id="cmh:VO01_15715"/>
<dbReference type="Proteomes" id="UP000032604">
    <property type="component" value="Plasmid pCI2"/>
</dbReference>
<sequence length="80" mass="8773">MSVTKGVQRRRRGEERANLALGRFWVPADQLAAVKKAAAESNLAEGLYMELLLSRLAEQSGSLPRFTMTADEELPIADVA</sequence>
<dbReference type="RefSeq" id="WP_045530905.1">
    <property type="nucleotide sequence ID" value="NZ_CP011045.1"/>
</dbReference>
<accession>A0A0D5CN16</accession>
<keyword evidence="1" id="KW-0614">Plasmid</keyword>